<dbReference type="InterPro" id="IPR016181">
    <property type="entry name" value="Acyl_CoA_acyltransferase"/>
</dbReference>
<sequence>MNADVFAEWLRRQGYRVVRTASSYWYNAAPGVFQAFPYHWVITPSDAELRSLMWLHGALAVRYSAPMTFSRGVVSYHVVLRPPYSLDMLKSQARNGVKTGMGHFKIEQIPFERLATEGWLLQQDTLDRQDRLRSMTREAWERLCRAACGLEGFEAWAATSDGELAAAIIAARLGPVFSVPFALSHRRFLGEHVNNALFYCASQELLQREGIEGLFFTVQSLDAPANVDEFKFRMGLQPTLVRQCVDFHPLSRPFTGPLVHGWTRRLLQRDPSNPLITKAEGMLRFHLEGRKPMEEQAWPERLQAERARLAAPPAVLSKEKGFQVCPATPFDVPALVDLHDACFSKEGNISVLLGRPFLQAVYRWFVRSPETFVLVARQGDRVIGLTAVCDRSYNLPMVKACRRELMSGFLRHPWAALDRRLIRRLGWSLFLRRRDPGPGKGVAQIAYTAVDAAFQGQGVGRALKEASIRMCRERGLVAVTTGVVRTNLRARRLNELAGFVEVPSGYSRKLVHLRLDLGDPQVPSPEPPAPVEALAPIGGEPASRAARNEPDPAAPAARRRRA</sequence>
<keyword evidence="4" id="KW-1185">Reference proteome</keyword>
<organism evidence="3 4">
    <name type="scientific">Geothrix rubra</name>
    <dbReference type="NCBI Taxonomy" id="2927977"/>
    <lineage>
        <taxon>Bacteria</taxon>
        <taxon>Pseudomonadati</taxon>
        <taxon>Acidobacteriota</taxon>
        <taxon>Holophagae</taxon>
        <taxon>Holophagales</taxon>
        <taxon>Holophagaceae</taxon>
        <taxon>Geothrix</taxon>
    </lineage>
</organism>
<name>A0ABQ5Q1E8_9BACT</name>
<protein>
    <recommendedName>
        <fullName evidence="2">N-acetyltransferase domain-containing protein</fullName>
    </recommendedName>
</protein>
<evidence type="ECO:0000313" key="3">
    <source>
        <dbReference type="EMBL" id="GLH68472.1"/>
    </source>
</evidence>
<accession>A0ABQ5Q1E8</accession>
<dbReference type="PROSITE" id="PS51186">
    <property type="entry name" value="GNAT"/>
    <property type="match status" value="1"/>
</dbReference>
<dbReference type="Gene3D" id="3.40.630.30">
    <property type="match status" value="1"/>
</dbReference>
<feature type="region of interest" description="Disordered" evidence="1">
    <location>
        <begin position="519"/>
        <end position="562"/>
    </location>
</feature>
<gene>
    <name evidence="3" type="ORF">GETHPA_00050</name>
</gene>
<evidence type="ECO:0000313" key="4">
    <source>
        <dbReference type="Proteomes" id="UP001165089"/>
    </source>
</evidence>
<dbReference type="CDD" id="cd04301">
    <property type="entry name" value="NAT_SF"/>
    <property type="match status" value="1"/>
</dbReference>
<dbReference type="EMBL" id="BSDD01000001">
    <property type="protein sequence ID" value="GLH68472.1"/>
    <property type="molecule type" value="Genomic_DNA"/>
</dbReference>
<dbReference type="RefSeq" id="WP_285721921.1">
    <property type="nucleotide sequence ID" value="NZ_BSDD01000001.1"/>
</dbReference>
<dbReference type="InterPro" id="IPR000182">
    <property type="entry name" value="GNAT_dom"/>
</dbReference>
<dbReference type="Proteomes" id="UP001165089">
    <property type="component" value="Unassembled WGS sequence"/>
</dbReference>
<evidence type="ECO:0000259" key="2">
    <source>
        <dbReference type="PROSITE" id="PS51186"/>
    </source>
</evidence>
<feature type="domain" description="N-acetyltransferase" evidence="2">
    <location>
        <begin position="322"/>
        <end position="520"/>
    </location>
</feature>
<reference evidence="3 4" key="1">
    <citation type="journal article" date="2023" name="Antonie Van Leeuwenhoek">
        <title>Mesoterricola silvestris gen. nov., sp. nov., Mesoterricola sediminis sp. nov., Geothrix oryzae sp. nov., Geothrix edaphica sp. nov., Geothrix rubra sp. nov., and Geothrix limicola sp. nov., six novel members of Acidobacteriota isolated from soils.</title>
        <authorList>
            <person name="Itoh H."/>
            <person name="Sugisawa Y."/>
            <person name="Mise K."/>
            <person name="Xu Z."/>
            <person name="Kuniyasu M."/>
            <person name="Ushijima N."/>
            <person name="Kawano K."/>
            <person name="Kobayashi E."/>
            <person name="Shiratori Y."/>
            <person name="Masuda Y."/>
            <person name="Senoo K."/>
        </authorList>
    </citation>
    <scope>NUCLEOTIDE SEQUENCE [LARGE SCALE GENOMIC DNA]</scope>
    <source>
        <strain evidence="3 4">Red803</strain>
    </source>
</reference>
<dbReference type="SUPFAM" id="SSF55729">
    <property type="entry name" value="Acyl-CoA N-acyltransferases (Nat)"/>
    <property type="match status" value="2"/>
</dbReference>
<proteinExistence type="predicted"/>
<comment type="caution">
    <text evidence="3">The sequence shown here is derived from an EMBL/GenBank/DDBJ whole genome shotgun (WGS) entry which is preliminary data.</text>
</comment>
<evidence type="ECO:0000256" key="1">
    <source>
        <dbReference type="SAM" id="MobiDB-lite"/>
    </source>
</evidence>
<dbReference type="Pfam" id="PF00583">
    <property type="entry name" value="Acetyltransf_1"/>
    <property type="match status" value="1"/>
</dbReference>